<dbReference type="Gene3D" id="3.40.50.300">
    <property type="entry name" value="P-loop containing nucleotide triphosphate hydrolases"/>
    <property type="match status" value="1"/>
</dbReference>
<evidence type="ECO:0000259" key="1">
    <source>
        <dbReference type="Pfam" id="PF13304"/>
    </source>
</evidence>
<reference evidence="2 3" key="1">
    <citation type="submission" date="2015-08" db="EMBL/GenBank/DDBJ databases">
        <authorList>
            <person name="Babu N.S."/>
            <person name="Beckwith C.J."/>
            <person name="Beseler K.G."/>
            <person name="Brison A."/>
            <person name="Carone J.V."/>
            <person name="Caskin T.P."/>
            <person name="Diamond M."/>
            <person name="Durham M.E."/>
            <person name="Foxe J.M."/>
            <person name="Go M."/>
            <person name="Henderson B.A."/>
            <person name="Jones I.B."/>
            <person name="McGettigan J.A."/>
            <person name="Micheletti S.J."/>
            <person name="Nasrallah M.E."/>
            <person name="Ortiz D."/>
            <person name="Piller C.R."/>
            <person name="Privatt S.R."/>
            <person name="Schneider S.L."/>
            <person name="Sharp S."/>
            <person name="Smith T.C."/>
            <person name="Stanton J.D."/>
            <person name="Ullery H.E."/>
            <person name="Wilson R.J."/>
            <person name="Serrano M.G."/>
            <person name="Buck G."/>
            <person name="Lee V."/>
            <person name="Wang Y."/>
            <person name="Carvalho R."/>
            <person name="Voegtly L."/>
            <person name="Shi R."/>
            <person name="Duckworth R."/>
            <person name="Johnson A."/>
            <person name="Loviza R."/>
            <person name="Walstead R."/>
            <person name="Shah Z."/>
            <person name="Kiflezghi M."/>
            <person name="Wade K."/>
            <person name="Ball S.L."/>
            <person name="Bradley K.W."/>
            <person name="Asai D.J."/>
            <person name="Bowman C.A."/>
            <person name="Russell D.A."/>
            <person name="Pope W.H."/>
            <person name="Jacobs-Sera D."/>
            <person name="Hendrix R.W."/>
            <person name="Hatfull G.F."/>
        </authorList>
    </citation>
    <scope>NUCLEOTIDE SEQUENCE [LARGE SCALE GENOMIC DNA]</scope>
    <source>
        <strain evidence="2 3">PUDD_83A45</strain>
    </source>
</reference>
<evidence type="ECO:0000313" key="3">
    <source>
        <dbReference type="Proteomes" id="UP000060016"/>
    </source>
</evidence>
<dbReference type="EMBL" id="CP012342">
    <property type="protein sequence ID" value="AKV59452.1"/>
    <property type="molecule type" value="Genomic_DNA"/>
</dbReference>
<dbReference type="PATRIC" id="fig|156976.3.peg.2069"/>
<proteinExistence type="predicted"/>
<organism evidence="2 3">
    <name type="scientific">Corynebacterium riegelii</name>
    <dbReference type="NCBI Taxonomy" id="156976"/>
    <lineage>
        <taxon>Bacteria</taxon>
        <taxon>Bacillati</taxon>
        <taxon>Actinomycetota</taxon>
        <taxon>Actinomycetes</taxon>
        <taxon>Mycobacteriales</taxon>
        <taxon>Corynebacteriaceae</taxon>
        <taxon>Corynebacterium</taxon>
    </lineage>
</organism>
<dbReference type="Pfam" id="PF13304">
    <property type="entry name" value="AAA_21"/>
    <property type="match status" value="1"/>
</dbReference>
<dbReference type="KEGG" id="crie:AK829_10270"/>
<dbReference type="RefSeq" id="WP_052205737.1">
    <property type="nucleotide sequence ID" value="NZ_CP012342.1"/>
</dbReference>
<dbReference type="GO" id="GO:0016887">
    <property type="term" value="F:ATP hydrolysis activity"/>
    <property type="evidence" value="ECO:0007669"/>
    <property type="project" value="InterPro"/>
</dbReference>
<dbReference type="AlphaFoldDB" id="A0A0K1RDE9"/>
<dbReference type="PANTHER" id="PTHR40396:SF1">
    <property type="entry name" value="ATPASE AAA-TYPE CORE DOMAIN-CONTAINING PROTEIN"/>
    <property type="match status" value="1"/>
</dbReference>
<dbReference type="STRING" id="156976.AK829_10270"/>
<protein>
    <recommendedName>
        <fullName evidence="1">ATPase AAA-type core domain-containing protein</fullName>
    </recommendedName>
</protein>
<sequence length="446" mass="49587">MLLDFTVANFRSIYQPASLNMVATREQHLRDRNPALVQRYKKTVNPIAGLFGANAAGKSNFLKAMQTLKELISNPPRPNESMPYDPFALDRSASQQPTTFELLFEWGGMMYEYILCYDSNSVVEEYLTKLLSRTDQEIFVRERGVFAFPYLDSQDDAAEKAAEKVRTLLEAVPTKVPLASYVAEVNFGGDVDKQKLEPLLAVSEFLKTVLVVPAGAVDVASEQFGVGDWQEAITQIDAGIAGVHAEEVEPSAMGVSAELLREYRQALEQHPAPIEAENEHGRFRVALNGDNLVVYRMTLEHVNGTNTPVRLKWADESDGTKAAARLLELVSVLADGGTHGVLMVDELDRSFHTELSRALIRGFLNTCGPDSRAQLIFTTHDLLLMDPQMLRRDEIWLVEKDHRGQTSATALSDYDGARKDADLRKSYLQGRFGGVPALEPLEFVHG</sequence>
<dbReference type="InterPro" id="IPR003959">
    <property type="entry name" value="ATPase_AAA_core"/>
</dbReference>
<name>A0A0K1RDE9_9CORY</name>
<dbReference type="SUPFAM" id="SSF52540">
    <property type="entry name" value="P-loop containing nucleoside triphosphate hydrolases"/>
    <property type="match status" value="1"/>
</dbReference>
<gene>
    <name evidence="2" type="ORF">AK829_10270</name>
</gene>
<dbReference type="InterPro" id="IPR027417">
    <property type="entry name" value="P-loop_NTPase"/>
</dbReference>
<feature type="domain" description="ATPase AAA-type core" evidence="1">
    <location>
        <begin position="263"/>
        <end position="386"/>
    </location>
</feature>
<accession>A0A0K1RDE9</accession>
<dbReference type="Proteomes" id="UP000060016">
    <property type="component" value="Chromosome"/>
</dbReference>
<dbReference type="GO" id="GO:0005524">
    <property type="term" value="F:ATP binding"/>
    <property type="evidence" value="ECO:0007669"/>
    <property type="project" value="InterPro"/>
</dbReference>
<evidence type="ECO:0000313" key="2">
    <source>
        <dbReference type="EMBL" id="AKV59452.1"/>
    </source>
</evidence>
<keyword evidence="3" id="KW-1185">Reference proteome</keyword>
<dbReference type="PANTHER" id="PTHR40396">
    <property type="entry name" value="ATPASE-LIKE PROTEIN"/>
    <property type="match status" value="1"/>
</dbReference>